<sequence length="95" mass="11345">MSEIRRSYNEEYKIQTVKYIQEQTKTVAELALELDIPAKTLYQWLEKYRSFQSESTPDKVRELQRQLKERDQQLADLEELAILKKAAHIFSNPKN</sequence>
<dbReference type="EMBL" id="JABMKX010000018">
    <property type="protein sequence ID" value="NQX48733.1"/>
    <property type="molecule type" value="Genomic_DNA"/>
</dbReference>
<protein>
    <submittedName>
        <fullName evidence="1">Transposase</fullName>
    </submittedName>
</protein>
<dbReference type="Gene3D" id="1.10.10.60">
    <property type="entry name" value="Homeodomain-like"/>
    <property type="match status" value="1"/>
</dbReference>
<name>A0ABX2DVK4_9BACL</name>
<organism evidence="1 2">
    <name type="scientific">Paenibacillus tritici</name>
    <dbReference type="NCBI Taxonomy" id="1873425"/>
    <lineage>
        <taxon>Bacteria</taxon>
        <taxon>Bacillati</taxon>
        <taxon>Bacillota</taxon>
        <taxon>Bacilli</taxon>
        <taxon>Bacillales</taxon>
        <taxon>Paenibacillaceae</taxon>
        <taxon>Paenibacillus</taxon>
    </lineage>
</organism>
<comment type="caution">
    <text evidence="1">The sequence shown here is derived from an EMBL/GenBank/DDBJ whole genome shotgun (WGS) entry which is preliminary data.</text>
</comment>
<dbReference type="InterPro" id="IPR009057">
    <property type="entry name" value="Homeodomain-like_sf"/>
</dbReference>
<dbReference type="Proteomes" id="UP000711047">
    <property type="component" value="Unassembled WGS sequence"/>
</dbReference>
<evidence type="ECO:0000313" key="2">
    <source>
        <dbReference type="Proteomes" id="UP000711047"/>
    </source>
</evidence>
<gene>
    <name evidence="1" type="ORF">HQN87_25770</name>
</gene>
<proteinExistence type="predicted"/>
<dbReference type="SUPFAM" id="SSF46689">
    <property type="entry name" value="Homeodomain-like"/>
    <property type="match status" value="1"/>
</dbReference>
<keyword evidence="2" id="KW-1185">Reference proteome</keyword>
<evidence type="ECO:0000313" key="1">
    <source>
        <dbReference type="EMBL" id="NQX48733.1"/>
    </source>
</evidence>
<reference evidence="1 2" key="1">
    <citation type="submission" date="2020-05" db="EMBL/GenBank/DDBJ databases">
        <title>Paenibacillus glebae, sp. nov., Paenibacillus humi sp. nov., Paenibacillus pedi sp. nov., Paenibacillus terrestris sp. nov. and Paenibacillus terricola sp. nov., isolated from a forest top soil sample.</title>
        <authorList>
            <person name="Qi S."/>
            <person name="Carlier A."/>
            <person name="Cnockaert M."/>
            <person name="Vandamme P."/>
        </authorList>
    </citation>
    <scope>NUCLEOTIDE SEQUENCE [LARGE SCALE GENOMIC DNA]</scope>
    <source>
        <strain evidence="1 2">LMG 29502</strain>
    </source>
</reference>
<dbReference type="RefSeq" id="WP_173139166.1">
    <property type="nucleotide sequence ID" value="NZ_JABMKX010000018.1"/>
</dbReference>
<dbReference type="Pfam" id="PF01527">
    <property type="entry name" value="HTH_Tnp_1"/>
    <property type="match status" value="1"/>
</dbReference>
<accession>A0ABX2DVK4</accession>
<dbReference type="InterPro" id="IPR002514">
    <property type="entry name" value="Transposase_8"/>
</dbReference>